<evidence type="ECO:0000256" key="5">
    <source>
        <dbReference type="SAM" id="Phobius"/>
    </source>
</evidence>
<dbReference type="Pfam" id="PF08244">
    <property type="entry name" value="Glyco_hydro_32C"/>
    <property type="match status" value="1"/>
</dbReference>
<evidence type="ECO:0000256" key="1">
    <source>
        <dbReference type="ARBA" id="ARBA00009902"/>
    </source>
</evidence>
<keyword evidence="5" id="KW-0472">Membrane</keyword>
<feature type="domain" description="3-keto-alpha-glucoside-1,2-lyase/3-keto-2-hydroxy-glucal hydratase" evidence="9">
    <location>
        <begin position="1055"/>
        <end position="1222"/>
    </location>
</feature>
<keyword evidence="6" id="KW-0732">Signal</keyword>
<feature type="domain" description="Bacterial Ig-like" evidence="10">
    <location>
        <begin position="1236"/>
        <end position="1295"/>
    </location>
</feature>
<evidence type="ECO:0000256" key="6">
    <source>
        <dbReference type="SAM" id="SignalP"/>
    </source>
</evidence>
<dbReference type="Pfam" id="PF06439">
    <property type="entry name" value="3keto-disac_hyd"/>
    <property type="match status" value="1"/>
</dbReference>
<dbReference type="PANTHER" id="PTHR42800">
    <property type="entry name" value="EXOINULINASE INUD (AFU_ORTHOLOGUE AFUA_5G00480)"/>
    <property type="match status" value="1"/>
</dbReference>
<dbReference type="GO" id="GO:0004575">
    <property type="term" value="F:sucrose alpha-glucosidase activity"/>
    <property type="evidence" value="ECO:0007669"/>
    <property type="project" value="TreeGrafter"/>
</dbReference>
<gene>
    <name evidence="13" type="ORF">H8709_03265</name>
</gene>
<protein>
    <submittedName>
        <fullName evidence="13">GH32 C-terminal domain-containing protein</fullName>
    </submittedName>
</protein>
<feature type="signal peptide" evidence="6">
    <location>
        <begin position="1"/>
        <end position="31"/>
    </location>
</feature>
<feature type="domain" description="Glycosyl hydrolase family 32 N-terminal" evidence="7">
    <location>
        <begin position="492"/>
        <end position="783"/>
    </location>
</feature>
<dbReference type="InterPro" id="IPR010496">
    <property type="entry name" value="AL/BT2_dom"/>
</dbReference>
<feature type="domain" description="BIG2" evidence="8">
    <location>
        <begin position="979"/>
        <end position="1048"/>
    </location>
</feature>
<sequence length="1460" mass="159147">MKRVKRSLCLVFALVFALMSVIPAGFMTVSAAETAELAGWGGQHTYENGVLTVKNANIGNNYVASTTQATAFTLEADMKYLNGANADAGILFGAPQQEMESAASGWYGAMVNDKKARVFCERGADALNAILDIPNPDTVDPTKLKIKLTVDAEKNIYFYVNDMDTPVITTSAPNFKGGYVGFVAYNKDVEFSNIKFMDDSGSVTPPPEGNFVTNIEGDWKASGGSWTETENGMYAANLGLGDTFYMSSLNVPASQTFVVEGDMTFSQVNVAAGLVFGVKNPDNPKSYWYCVNVDKNSKIAKLFKNTGGENWNISKNLDEEEMKKDSFHLRVEVLENGVFNFYLDGQYVGTKQDTEFEGGYVGVMTCGANATFQNINYTPAVTPKLIGLEVKGLTLNETFNDQIFLYTAEVPYTQESFQVKATTDGAHKLFINDKEAVNGQLSDPIALESGYNDVLIKVLDEATGVASVTTIKVKKASDPSVAFQEDYRPQFHFSPEYNWINDPNGLMYNASTGEYNMYFQHNPYGTAWGNMSWGHAVSKDLISWTEMPVTMTPDELGAIFSGCGVIDRNNTCGLFDESTPPDERMVAIFTHDGGDTTYGVEKQSLAYSTDNGRSWIKYDHNPVLSGAGINNGFRDPQVWWQEDSSYDAGGVWLMIVAGGDARLYSSSNLINWTLESDLYYSGTNNRINSECPGLYPLKVEGTNETKWVYNGSGKWYIVGDLVKENGKYQFKSLTGQITYNGGPDMYATQKYFNDPKGRTLLVSWMQESAMNGKDWTGAQSLPLVTGLKMINGQYRLTSYAPEEINEYRSETPIFETNDLTVGANNGNILEGLAGQKYDIEATIDPGDATQFGFNLRKGGNNQITVKYDVNGNRLYVDKSKSGGPSKNENCSYELYQTADGKIKLRIIVDWSIIDVFGNDGEAAIDTIYYTALDNAGMEFFTDGNLTIDSLKIWDMKSMYRDDITTPDGNPTSLLLSAPATVGVNEEFKVTANVLPNGAKDKSVTWTCGEGLTIVEQTDTYLKLRASAEGDYTIKAVTNSGGLEKEVTVSVVKKEFNTNLSGWTTSAGNWEVVEDGYRVVGSGDNFAVAEQYVSGDFVYEGDVMLEDGQALGLIFRATDTIINTAGGYVLNFDMAQKNFRIFEFPKGGGGARDVMNIKFADAGVQPKLGSWHHYKVEAKGDTYTVTFDDKVLTEGKVDTGSVREGRVGVMVYSGTAKFNNVYLTTGSPIKSIVSKIDDIIVKIGTAADDVLYRLPAKVLAEQEDGVQISVDVAWDLSGVNLNKEGTYKAVGTLEGTDVKAYANIIVNESGEAVLESLTPAQLKVSAKVGSKPEDVFAKLQKKVVANYSDGRKVDMTVSGWNYDNVDFNKVGTYDAIGYLSVDGEQVDVTIPIKVTITKDGGGKPNIPGGNNSDWKWPSGSGSDSSNSGKKNPNSGDNSALPIALAILAVSAGAVVILRRKK</sequence>
<dbReference type="Gene3D" id="2.60.120.560">
    <property type="entry name" value="Exo-inulinase, domain 1"/>
    <property type="match status" value="4"/>
</dbReference>
<organism evidence="13 14">
    <name type="scientific">Zongyangia hominis</name>
    <dbReference type="NCBI Taxonomy" id="2763677"/>
    <lineage>
        <taxon>Bacteria</taxon>
        <taxon>Bacillati</taxon>
        <taxon>Bacillota</taxon>
        <taxon>Clostridia</taxon>
        <taxon>Eubacteriales</taxon>
        <taxon>Oscillospiraceae</taxon>
        <taxon>Zongyangia</taxon>
    </lineage>
</organism>
<evidence type="ECO:0000259" key="9">
    <source>
        <dbReference type="Pfam" id="PF06439"/>
    </source>
</evidence>
<comment type="similarity">
    <text evidence="1">Belongs to the glycosyl hydrolase 32 family.</text>
</comment>
<feature type="domain" description="Glycosyl hydrolase family 32 C-terminal" evidence="11">
    <location>
        <begin position="804"/>
        <end position="954"/>
    </location>
</feature>
<dbReference type="Gene3D" id="2.115.10.20">
    <property type="entry name" value="Glycosyl hydrolase domain, family 43"/>
    <property type="match status" value="1"/>
</dbReference>
<dbReference type="RefSeq" id="WP_262396932.1">
    <property type="nucleotide sequence ID" value="NZ_JACRTC010000001.1"/>
</dbReference>
<name>A0A926EB84_9FIRM</name>
<evidence type="ECO:0000259" key="7">
    <source>
        <dbReference type="Pfam" id="PF00251"/>
    </source>
</evidence>
<keyword evidence="3" id="KW-0326">Glycosidase</keyword>
<dbReference type="Proteomes" id="UP000660861">
    <property type="component" value="Unassembled WGS sequence"/>
</dbReference>
<dbReference type="SMART" id="SM00640">
    <property type="entry name" value="Glyco_32"/>
    <property type="match status" value="1"/>
</dbReference>
<keyword evidence="2" id="KW-0378">Hydrolase</keyword>
<feature type="transmembrane region" description="Helical" evidence="5">
    <location>
        <begin position="1438"/>
        <end position="1456"/>
    </location>
</feature>
<dbReference type="Pfam" id="PF12733">
    <property type="entry name" value="Cadherin-like"/>
    <property type="match status" value="1"/>
</dbReference>
<evidence type="ECO:0000256" key="2">
    <source>
        <dbReference type="ARBA" id="ARBA00022801"/>
    </source>
</evidence>
<dbReference type="PROSITE" id="PS00609">
    <property type="entry name" value="GLYCOSYL_HYDROL_F32"/>
    <property type="match status" value="1"/>
</dbReference>
<evidence type="ECO:0000313" key="13">
    <source>
        <dbReference type="EMBL" id="MBC8569845.1"/>
    </source>
</evidence>
<dbReference type="Gene3D" id="2.60.40.1080">
    <property type="match status" value="1"/>
</dbReference>
<dbReference type="SUPFAM" id="SSF75005">
    <property type="entry name" value="Arabinanase/levansucrase/invertase"/>
    <property type="match status" value="1"/>
</dbReference>
<feature type="region of interest" description="Disordered" evidence="4">
    <location>
        <begin position="1398"/>
        <end position="1434"/>
    </location>
</feature>
<dbReference type="Pfam" id="PF02368">
    <property type="entry name" value="Big_2"/>
    <property type="match status" value="1"/>
</dbReference>
<accession>A0A926EB84</accession>
<dbReference type="PANTHER" id="PTHR42800:SF3">
    <property type="entry name" value="GLYCOSYL HYDROLASE FAMILY 32 N-TERMINAL DOMAIN-CONTAINING PROTEIN"/>
    <property type="match status" value="1"/>
</dbReference>
<keyword evidence="5" id="KW-0812">Transmembrane</keyword>
<evidence type="ECO:0000259" key="11">
    <source>
        <dbReference type="Pfam" id="PF08244"/>
    </source>
</evidence>
<dbReference type="InterPro" id="IPR025883">
    <property type="entry name" value="Cadherin-like_domain"/>
</dbReference>
<dbReference type="InterPro" id="IPR001362">
    <property type="entry name" value="Glyco_hydro_32"/>
</dbReference>
<dbReference type="InterPro" id="IPR013320">
    <property type="entry name" value="ConA-like_dom_sf"/>
</dbReference>
<evidence type="ECO:0000259" key="8">
    <source>
        <dbReference type="Pfam" id="PF02368"/>
    </source>
</evidence>
<dbReference type="InterPro" id="IPR013189">
    <property type="entry name" value="Glyco_hydro_32_C"/>
</dbReference>
<feature type="chain" id="PRO_5037196362" evidence="6">
    <location>
        <begin position="32"/>
        <end position="1460"/>
    </location>
</feature>
<dbReference type="CDD" id="cd18622">
    <property type="entry name" value="GH32_Inu-like"/>
    <property type="match status" value="1"/>
</dbReference>
<evidence type="ECO:0000256" key="4">
    <source>
        <dbReference type="SAM" id="MobiDB-lite"/>
    </source>
</evidence>
<dbReference type="InterPro" id="IPR018053">
    <property type="entry name" value="Glyco_hydro_32_AS"/>
</dbReference>
<dbReference type="InterPro" id="IPR011081">
    <property type="entry name" value="Big_4"/>
</dbReference>
<keyword evidence="14" id="KW-1185">Reference proteome</keyword>
<evidence type="ECO:0000259" key="12">
    <source>
        <dbReference type="Pfam" id="PF12733"/>
    </source>
</evidence>
<comment type="caution">
    <text evidence="13">The sequence shown here is derived from an EMBL/GenBank/DDBJ whole genome shotgun (WGS) entry which is preliminary data.</text>
</comment>
<feature type="domain" description="Bacterial Ig-like" evidence="10">
    <location>
        <begin position="1321"/>
        <end position="1377"/>
    </location>
</feature>
<dbReference type="EMBL" id="JACRTC010000001">
    <property type="protein sequence ID" value="MBC8569845.1"/>
    <property type="molecule type" value="Genomic_DNA"/>
</dbReference>
<dbReference type="Pfam" id="PF00251">
    <property type="entry name" value="Glyco_hydro_32N"/>
    <property type="match status" value="1"/>
</dbReference>
<dbReference type="Pfam" id="PF07532">
    <property type="entry name" value="Big_4"/>
    <property type="match status" value="2"/>
</dbReference>
<evidence type="ECO:0000313" key="14">
    <source>
        <dbReference type="Proteomes" id="UP000660861"/>
    </source>
</evidence>
<keyword evidence="5" id="KW-1133">Transmembrane helix</keyword>
<dbReference type="GO" id="GO:0005987">
    <property type="term" value="P:sucrose catabolic process"/>
    <property type="evidence" value="ECO:0007669"/>
    <property type="project" value="TreeGrafter"/>
</dbReference>
<dbReference type="SUPFAM" id="SSF49899">
    <property type="entry name" value="Concanavalin A-like lectins/glucanases"/>
    <property type="match status" value="1"/>
</dbReference>
<feature type="domain" description="Cadherin-like beta-sandwich-like" evidence="12">
    <location>
        <begin position="393"/>
        <end position="473"/>
    </location>
</feature>
<reference evidence="13" key="1">
    <citation type="submission" date="2020-08" db="EMBL/GenBank/DDBJ databases">
        <title>Genome public.</title>
        <authorList>
            <person name="Liu C."/>
            <person name="Sun Q."/>
        </authorList>
    </citation>
    <scope>NUCLEOTIDE SEQUENCE</scope>
    <source>
        <strain evidence="13">NSJ-54</strain>
    </source>
</reference>
<proteinExistence type="inferred from homology"/>
<dbReference type="InterPro" id="IPR013148">
    <property type="entry name" value="Glyco_hydro_32_N"/>
</dbReference>
<dbReference type="InterPro" id="IPR023296">
    <property type="entry name" value="Glyco_hydro_beta-prop_sf"/>
</dbReference>
<dbReference type="GO" id="GO:0005737">
    <property type="term" value="C:cytoplasm"/>
    <property type="evidence" value="ECO:0007669"/>
    <property type="project" value="TreeGrafter"/>
</dbReference>
<evidence type="ECO:0000259" key="10">
    <source>
        <dbReference type="Pfam" id="PF07532"/>
    </source>
</evidence>
<feature type="compositionally biased region" description="Low complexity" evidence="4">
    <location>
        <begin position="1403"/>
        <end position="1434"/>
    </location>
</feature>
<dbReference type="InterPro" id="IPR003343">
    <property type="entry name" value="Big_2"/>
</dbReference>
<evidence type="ECO:0000256" key="3">
    <source>
        <dbReference type="ARBA" id="ARBA00023295"/>
    </source>
</evidence>